<evidence type="ECO:0000256" key="6">
    <source>
        <dbReference type="RuleBase" id="RU363041"/>
    </source>
</evidence>
<comment type="subcellular location">
    <subcellularLocation>
        <location evidence="6">Cell membrane</location>
        <topology evidence="6">Multi-pass membrane protein</topology>
    </subcellularLocation>
    <subcellularLocation>
        <location evidence="1">Membrane</location>
        <topology evidence="1">Multi-pass membrane protein</topology>
    </subcellularLocation>
</comment>
<keyword evidence="7" id="KW-0614">Plasmid</keyword>
<dbReference type="PANTHER" id="PTHR43701">
    <property type="entry name" value="MEMBRANE TRANSPORTER PROTEIN MJ0441-RELATED"/>
    <property type="match status" value="1"/>
</dbReference>
<evidence type="ECO:0000313" key="7">
    <source>
        <dbReference type="EMBL" id="AFY91300.1"/>
    </source>
</evidence>
<keyword evidence="4 6" id="KW-1133">Transmembrane helix</keyword>
<comment type="similarity">
    <text evidence="2 6">Belongs to the 4-toluene sulfonate uptake permease (TSUP) (TC 2.A.102) family.</text>
</comment>
<geneLocation type="plasmid" evidence="7 8">
    <name>pCHRO.01</name>
</geneLocation>
<dbReference type="InterPro" id="IPR002781">
    <property type="entry name" value="TM_pro_TauE-like"/>
</dbReference>
<keyword evidence="8" id="KW-1185">Reference proteome</keyword>
<feature type="transmembrane region" description="Helical" evidence="6">
    <location>
        <begin position="101"/>
        <end position="119"/>
    </location>
</feature>
<accession>K9U926</accession>
<feature type="transmembrane region" description="Helical" evidence="6">
    <location>
        <begin position="44"/>
        <end position="66"/>
    </location>
</feature>
<keyword evidence="6" id="KW-1003">Cell membrane</keyword>
<dbReference type="GO" id="GO:0005886">
    <property type="term" value="C:plasma membrane"/>
    <property type="evidence" value="ECO:0007669"/>
    <property type="project" value="UniProtKB-SubCell"/>
</dbReference>
<evidence type="ECO:0000256" key="1">
    <source>
        <dbReference type="ARBA" id="ARBA00004141"/>
    </source>
</evidence>
<keyword evidence="5 6" id="KW-0472">Membrane</keyword>
<evidence type="ECO:0000256" key="5">
    <source>
        <dbReference type="ARBA" id="ARBA00023136"/>
    </source>
</evidence>
<evidence type="ECO:0000313" key="8">
    <source>
        <dbReference type="Proteomes" id="UP000010384"/>
    </source>
</evidence>
<dbReference type="InParanoid" id="K9U926"/>
<evidence type="ECO:0000256" key="4">
    <source>
        <dbReference type="ARBA" id="ARBA00022989"/>
    </source>
</evidence>
<dbReference type="InterPro" id="IPR051598">
    <property type="entry name" value="TSUP/Inactive_protease-like"/>
</dbReference>
<organism evidence="7 8">
    <name type="scientific">Chroococcidiopsis thermalis (strain PCC 7203)</name>
    <dbReference type="NCBI Taxonomy" id="251229"/>
    <lineage>
        <taxon>Bacteria</taxon>
        <taxon>Bacillati</taxon>
        <taxon>Cyanobacteriota</taxon>
        <taxon>Cyanophyceae</taxon>
        <taxon>Chroococcidiopsidales</taxon>
        <taxon>Chroococcidiopsidaceae</taxon>
        <taxon>Chroococcidiopsis</taxon>
    </lineage>
</organism>
<evidence type="ECO:0000256" key="3">
    <source>
        <dbReference type="ARBA" id="ARBA00022692"/>
    </source>
</evidence>
<evidence type="ECO:0000256" key="2">
    <source>
        <dbReference type="ARBA" id="ARBA00009142"/>
    </source>
</evidence>
<gene>
    <name evidence="7" type="ORF">Chro_5966</name>
</gene>
<keyword evidence="3 6" id="KW-0812">Transmembrane</keyword>
<dbReference type="Proteomes" id="UP000010384">
    <property type="component" value="Plasmid pCHRO.01"/>
</dbReference>
<dbReference type="Pfam" id="PF01925">
    <property type="entry name" value="TauE"/>
    <property type="match status" value="1"/>
</dbReference>
<feature type="transmembrane region" description="Helical" evidence="6">
    <location>
        <begin position="75"/>
        <end position="95"/>
    </location>
</feature>
<reference evidence="7 8" key="1">
    <citation type="submission" date="2012-06" db="EMBL/GenBank/DDBJ databases">
        <title>Finished plasmid 1 of genome of Chroococcidiopsis thermalis PCC 7203.</title>
        <authorList>
            <consortium name="US DOE Joint Genome Institute"/>
            <person name="Gugger M."/>
            <person name="Coursin T."/>
            <person name="Rippka R."/>
            <person name="Tandeau De Marsac N."/>
            <person name="Huntemann M."/>
            <person name="Wei C.-L."/>
            <person name="Han J."/>
            <person name="Detter J.C."/>
            <person name="Han C."/>
            <person name="Tapia R."/>
            <person name="Davenport K."/>
            <person name="Daligault H."/>
            <person name="Erkkila T."/>
            <person name="Gu W."/>
            <person name="Munk A.C.C."/>
            <person name="Teshima H."/>
            <person name="Xu Y."/>
            <person name="Chain P."/>
            <person name="Chen A."/>
            <person name="Krypides N."/>
            <person name="Mavromatis K."/>
            <person name="Markowitz V."/>
            <person name="Szeto E."/>
            <person name="Ivanova N."/>
            <person name="Mikhailova N."/>
            <person name="Ovchinnikova G."/>
            <person name="Pagani I."/>
            <person name="Pati A."/>
            <person name="Goodwin L."/>
            <person name="Peters L."/>
            <person name="Pitluck S."/>
            <person name="Woyke T."/>
            <person name="Kerfeld C."/>
        </authorList>
    </citation>
    <scope>NUCLEOTIDE SEQUENCE [LARGE SCALE GENOMIC DNA]</scope>
    <source>
        <strain evidence="7 8">PCC 7203</strain>
        <plasmid evidence="7 8">pCHRO.01</plasmid>
    </source>
</reference>
<sequence length="127" mass="13279">MMNNIILALILGLTAGIISGMTGIGGGIIILPALVFLFGFSQDLAQGTTLAVLVPPIDFLAAWVYYKHGYTDIKIAALICLGFFFGGFLGAKIGTTLPSGVLAKLFAVILLLSAIKVFFNNSAEISP</sequence>
<dbReference type="KEGG" id="cthe:Chro_5966"/>
<proteinExistence type="inferred from homology"/>
<dbReference type="PANTHER" id="PTHR43701:SF2">
    <property type="entry name" value="MEMBRANE TRANSPORTER PROTEIN YJNA-RELATED"/>
    <property type="match status" value="1"/>
</dbReference>
<dbReference type="EMBL" id="CP003598">
    <property type="protein sequence ID" value="AFY91300.1"/>
    <property type="molecule type" value="Genomic_DNA"/>
</dbReference>
<dbReference type="AlphaFoldDB" id="K9U926"/>
<name>K9U926_CHRTP</name>
<feature type="transmembrane region" description="Helical" evidence="6">
    <location>
        <begin position="7"/>
        <end position="38"/>
    </location>
</feature>
<dbReference type="HOGENOM" id="CLU_045498_13_2_3"/>
<protein>
    <recommendedName>
        <fullName evidence="6">Probable membrane transporter protein</fullName>
    </recommendedName>
</protein>